<evidence type="ECO:0000256" key="9">
    <source>
        <dbReference type="ARBA" id="ARBA00023167"/>
    </source>
</evidence>
<dbReference type="SUPFAM" id="SSF51730">
    <property type="entry name" value="FAD-linked oxidoreductase"/>
    <property type="match status" value="1"/>
</dbReference>
<evidence type="ECO:0000256" key="4">
    <source>
        <dbReference type="ARBA" id="ARBA00022605"/>
    </source>
</evidence>
<comment type="cofactor">
    <cofactor evidence="1 12">
        <name>FAD</name>
        <dbReference type="ChEBI" id="CHEBI:57692"/>
    </cofactor>
</comment>
<dbReference type="RefSeq" id="WP_188943854.1">
    <property type="nucleotide sequence ID" value="NZ_BMNA01000010.1"/>
</dbReference>
<comment type="caution">
    <text evidence="13">The sequence shown here is derived from an EMBL/GenBank/DDBJ whole genome shotgun (WGS) entry which is preliminary data.</text>
</comment>
<evidence type="ECO:0000313" key="14">
    <source>
        <dbReference type="Proteomes" id="UP000655208"/>
    </source>
</evidence>
<dbReference type="Gene3D" id="3.20.20.220">
    <property type="match status" value="1"/>
</dbReference>
<dbReference type="GO" id="GO:0071949">
    <property type="term" value="F:FAD binding"/>
    <property type="evidence" value="ECO:0007669"/>
    <property type="project" value="TreeGrafter"/>
</dbReference>
<evidence type="ECO:0000256" key="5">
    <source>
        <dbReference type="ARBA" id="ARBA00022630"/>
    </source>
</evidence>
<dbReference type="GO" id="GO:0035999">
    <property type="term" value="P:tetrahydrofolate interconversion"/>
    <property type="evidence" value="ECO:0007669"/>
    <property type="project" value="TreeGrafter"/>
</dbReference>
<evidence type="ECO:0000256" key="7">
    <source>
        <dbReference type="ARBA" id="ARBA00023002"/>
    </source>
</evidence>
<evidence type="ECO:0000256" key="10">
    <source>
        <dbReference type="ARBA" id="ARBA00034478"/>
    </source>
</evidence>
<dbReference type="CDD" id="cd00537">
    <property type="entry name" value="MTHFR"/>
    <property type="match status" value="1"/>
</dbReference>
<dbReference type="InterPro" id="IPR029041">
    <property type="entry name" value="FAD-linked_oxidoreductase-like"/>
</dbReference>
<evidence type="ECO:0000256" key="8">
    <source>
        <dbReference type="ARBA" id="ARBA00023027"/>
    </source>
</evidence>
<sequence length="311" mass="32695">MVTVRERLAAPGPHFSVEFMPPRDDAEEAALWLAIRRLEPLRPAFVSVTYGAGGSRRDRTIRITERIAAETTLLPVAHLTAVGHSVAELRQVIGSYAAVGVRNILALRGDPPGDPTADWVAHPDGLHYAGELVALARSLGDFSVGVAAFPETHPRSPDAESDLRHFVAKMAAGADYAVTQMLFSAGDWVRLRDRAAAAGVGAPILPGIMPVTSLARLRRICELSGQRLPGDLADRLAAVDGDAAAGRAVGMEHAVEMARELLAEGAPGLHFYTFNRSKATLDVLAALDWAGPVPAAALSSTTTSGLLPGGG</sequence>
<dbReference type="PANTHER" id="PTHR45754:SF3">
    <property type="entry name" value="METHYLENETETRAHYDROFOLATE REDUCTASE (NADPH)"/>
    <property type="match status" value="1"/>
</dbReference>
<dbReference type="Pfam" id="PF02219">
    <property type="entry name" value="MTHFR"/>
    <property type="match status" value="1"/>
</dbReference>
<dbReference type="EC" id="1.5.1.54" evidence="12"/>
<keyword evidence="5 12" id="KW-0285">Flavoprotein</keyword>
<evidence type="ECO:0000256" key="6">
    <source>
        <dbReference type="ARBA" id="ARBA00022827"/>
    </source>
</evidence>
<name>A0A917T763_9ACTN</name>
<keyword evidence="8" id="KW-0520">NAD</keyword>
<comment type="catalytic activity">
    <reaction evidence="11">
        <text>(6S)-5-methyl-5,6,7,8-tetrahydrofolate + NAD(+) = (6R)-5,10-methylene-5,6,7,8-tetrahydrofolate + NADH + H(+)</text>
        <dbReference type="Rhea" id="RHEA:19821"/>
        <dbReference type="ChEBI" id="CHEBI:15378"/>
        <dbReference type="ChEBI" id="CHEBI:15636"/>
        <dbReference type="ChEBI" id="CHEBI:18608"/>
        <dbReference type="ChEBI" id="CHEBI:57540"/>
        <dbReference type="ChEBI" id="CHEBI:57945"/>
        <dbReference type="EC" id="1.5.1.54"/>
    </reaction>
    <physiologicalReaction direction="right-to-left" evidence="11">
        <dbReference type="Rhea" id="RHEA:19823"/>
    </physiologicalReaction>
</comment>
<dbReference type="GO" id="GO:0009086">
    <property type="term" value="P:methionine biosynthetic process"/>
    <property type="evidence" value="ECO:0007669"/>
    <property type="project" value="UniProtKB-KW"/>
</dbReference>
<proteinExistence type="inferred from homology"/>
<keyword evidence="7 12" id="KW-0560">Oxidoreductase</keyword>
<keyword evidence="9" id="KW-0486">Methionine biosynthesis</keyword>
<protein>
    <recommendedName>
        <fullName evidence="12">Methylenetetrahydrofolate reductase</fullName>
        <ecNumber evidence="12">1.5.1.54</ecNumber>
    </recommendedName>
</protein>
<reference evidence="13" key="2">
    <citation type="submission" date="2020-09" db="EMBL/GenBank/DDBJ databases">
        <authorList>
            <person name="Sun Q."/>
            <person name="Zhou Y."/>
        </authorList>
    </citation>
    <scope>NUCLEOTIDE SEQUENCE</scope>
    <source>
        <strain evidence="13">CGMCC 4.7308</strain>
    </source>
</reference>
<evidence type="ECO:0000313" key="13">
    <source>
        <dbReference type="EMBL" id="GGM12426.1"/>
    </source>
</evidence>
<comment type="pathway">
    <text evidence="10">Amino-acid biosynthesis; L-methionine biosynthesis via de novo pathway.</text>
</comment>
<dbReference type="Proteomes" id="UP000655208">
    <property type="component" value="Unassembled WGS sequence"/>
</dbReference>
<dbReference type="InterPro" id="IPR003171">
    <property type="entry name" value="Mehydrof_redctse-like"/>
</dbReference>
<keyword evidence="14" id="KW-1185">Reference proteome</keyword>
<comment type="similarity">
    <text evidence="3 12">Belongs to the methylenetetrahydrofolate reductase family.</text>
</comment>
<evidence type="ECO:0000256" key="2">
    <source>
        <dbReference type="ARBA" id="ARBA00004777"/>
    </source>
</evidence>
<dbReference type="NCBIfam" id="TIGR00676">
    <property type="entry name" value="fadh2"/>
    <property type="match status" value="1"/>
</dbReference>
<dbReference type="GO" id="GO:0005829">
    <property type="term" value="C:cytosol"/>
    <property type="evidence" value="ECO:0007669"/>
    <property type="project" value="InterPro"/>
</dbReference>
<comment type="pathway">
    <text evidence="2 12">One-carbon metabolism; tetrahydrofolate interconversion.</text>
</comment>
<dbReference type="PANTHER" id="PTHR45754">
    <property type="entry name" value="METHYLENETETRAHYDROFOLATE REDUCTASE"/>
    <property type="match status" value="1"/>
</dbReference>
<dbReference type="GO" id="GO:0106312">
    <property type="term" value="F:methylenetetrahydrofolate reductase (NADH) activity"/>
    <property type="evidence" value="ECO:0007669"/>
    <property type="project" value="UniProtKB-EC"/>
</dbReference>
<keyword evidence="4" id="KW-0028">Amino-acid biosynthesis</keyword>
<reference evidence="13" key="1">
    <citation type="journal article" date="2014" name="Int. J. Syst. Evol. Microbiol.">
        <title>Complete genome sequence of Corynebacterium casei LMG S-19264T (=DSM 44701T), isolated from a smear-ripened cheese.</title>
        <authorList>
            <consortium name="US DOE Joint Genome Institute (JGI-PGF)"/>
            <person name="Walter F."/>
            <person name="Albersmeier A."/>
            <person name="Kalinowski J."/>
            <person name="Ruckert C."/>
        </authorList>
    </citation>
    <scope>NUCLEOTIDE SEQUENCE</scope>
    <source>
        <strain evidence="13">CGMCC 4.7308</strain>
    </source>
</reference>
<dbReference type="InterPro" id="IPR004620">
    <property type="entry name" value="MTHF_reductase_bac"/>
</dbReference>
<dbReference type="EMBL" id="BMNA01000010">
    <property type="protein sequence ID" value="GGM12426.1"/>
    <property type="molecule type" value="Genomic_DNA"/>
</dbReference>
<keyword evidence="6 12" id="KW-0274">FAD</keyword>
<dbReference type="AlphaFoldDB" id="A0A917T763"/>
<gene>
    <name evidence="13" type="primary">metF</name>
    <name evidence="13" type="ORF">GCM10011594_35400</name>
</gene>
<accession>A0A917T763</accession>
<evidence type="ECO:0000256" key="3">
    <source>
        <dbReference type="ARBA" id="ARBA00006743"/>
    </source>
</evidence>
<evidence type="ECO:0000256" key="12">
    <source>
        <dbReference type="RuleBase" id="RU003862"/>
    </source>
</evidence>
<organism evidence="13 14">
    <name type="scientific">Nakamurella endophytica</name>
    <dbReference type="NCBI Taxonomy" id="1748367"/>
    <lineage>
        <taxon>Bacteria</taxon>
        <taxon>Bacillati</taxon>
        <taxon>Actinomycetota</taxon>
        <taxon>Actinomycetes</taxon>
        <taxon>Nakamurellales</taxon>
        <taxon>Nakamurellaceae</taxon>
        <taxon>Nakamurella</taxon>
    </lineage>
</organism>
<evidence type="ECO:0000256" key="1">
    <source>
        <dbReference type="ARBA" id="ARBA00001974"/>
    </source>
</evidence>
<evidence type="ECO:0000256" key="11">
    <source>
        <dbReference type="ARBA" id="ARBA00048628"/>
    </source>
</evidence>